<dbReference type="InterPro" id="IPR016187">
    <property type="entry name" value="CTDL_fold"/>
</dbReference>
<gene>
    <name evidence="3" type="primary">Pap</name>
    <name evidence="3" type="ORF">rCG_56558</name>
</gene>
<dbReference type="InterPro" id="IPR016186">
    <property type="entry name" value="C-type_lectin-like/link_sf"/>
</dbReference>
<accession>A6IAF8</accession>
<evidence type="ECO:0000259" key="2">
    <source>
        <dbReference type="PROSITE" id="PS50041"/>
    </source>
</evidence>
<name>A6IAF8_RAT</name>
<dbReference type="InterPro" id="IPR001304">
    <property type="entry name" value="C-type_lectin-like"/>
</dbReference>
<feature type="domain" description="C-type lectin" evidence="2">
    <location>
        <begin position="1"/>
        <end position="45"/>
    </location>
</feature>
<evidence type="ECO:0000313" key="4">
    <source>
        <dbReference type="Proteomes" id="UP000234681"/>
    </source>
</evidence>
<dbReference type="Gene3D" id="3.10.100.10">
    <property type="entry name" value="Mannose-Binding Protein A, subunit A"/>
    <property type="match status" value="1"/>
</dbReference>
<dbReference type="PROSITE" id="PS00615">
    <property type="entry name" value="C_TYPE_LECTIN_1"/>
    <property type="match status" value="1"/>
</dbReference>
<reference evidence="4" key="1">
    <citation type="submission" date="2005-09" db="EMBL/GenBank/DDBJ databases">
        <authorList>
            <person name="Mural R.J."/>
            <person name="Li P.W."/>
            <person name="Adams M.D."/>
            <person name="Amanatides P.G."/>
            <person name="Baden-Tillson H."/>
            <person name="Barnstead M."/>
            <person name="Chin S.H."/>
            <person name="Dew I."/>
            <person name="Evans C.A."/>
            <person name="Ferriera S."/>
            <person name="Flanigan M."/>
            <person name="Fosler C."/>
            <person name="Glodek A."/>
            <person name="Gu Z."/>
            <person name="Holt R.A."/>
            <person name="Jennings D."/>
            <person name="Kraft C.L."/>
            <person name="Lu F."/>
            <person name="Nguyen T."/>
            <person name="Nusskern D.R."/>
            <person name="Pfannkoch C.M."/>
            <person name="Sitter C."/>
            <person name="Sutton G.G."/>
            <person name="Venter J.C."/>
            <person name="Wang Z."/>
            <person name="Woodage T."/>
            <person name="Zheng X.H."/>
            <person name="Zhong F."/>
        </authorList>
    </citation>
    <scope>NUCLEOTIDE SEQUENCE [LARGE SCALE GENOMIC DNA]</scope>
    <source>
        <strain>BN</strain>
        <strain evidence="4">Sprague-Dawley</strain>
    </source>
</reference>
<protein>
    <submittedName>
        <fullName evidence="3">Pancreatitis-associated protein, isoform CRA_c</fullName>
    </submittedName>
</protein>
<sequence length="48" mass="5550">MNYVNWERNPSTALDRGFCGSLSRSSGFLRWRDTTCEVKLPYVCKFTG</sequence>
<proteinExistence type="predicted"/>
<dbReference type="SUPFAM" id="SSF56436">
    <property type="entry name" value="C-type lectin-like"/>
    <property type="match status" value="1"/>
</dbReference>
<dbReference type="Pfam" id="PF00059">
    <property type="entry name" value="Lectin_C"/>
    <property type="match status" value="1"/>
</dbReference>
<dbReference type="PRINTS" id="PR01504">
    <property type="entry name" value="PNCREATITSAP"/>
</dbReference>
<keyword evidence="1" id="KW-1015">Disulfide bond</keyword>
<dbReference type="Proteomes" id="UP000234681">
    <property type="component" value="Chromosome 4"/>
</dbReference>
<dbReference type="EMBL" id="CH473957">
    <property type="protein sequence ID" value="EDL91076.1"/>
    <property type="molecule type" value="Genomic_DNA"/>
</dbReference>
<dbReference type="InterPro" id="IPR018378">
    <property type="entry name" value="C-type_lectin_CS"/>
</dbReference>
<dbReference type="AlphaFoldDB" id="A6IAF8"/>
<evidence type="ECO:0000256" key="1">
    <source>
        <dbReference type="ARBA" id="ARBA00023157"/>
    </source>
</evidence>
<organism evidence="3 4">
    <name type="scientific">Rattus norvegicus</name>
    <name type="common">Rat</name>
    <dbReference type="NCBI Taxonomy" id="10116"/>
    <lineage>
        <taxon>Eukaryota</taxon>
        <taxon>Metazoa</taxon>
        <taxon>Chordata</taxon>
        <taxon>Craniata</taxon>
        <taxon>Vertebrata</taxon>
        <taxon>Euteleostomi</taxon>
        <taxon>Mammalia</taxon>
        <taxon>Eutheria</taxon>
        <taxon>Euarchontoglires</taxon>
        <taxon>Glires</taxon>
        <taxon>Rodentia</taxon>
        <taxon>Myomorpha</taxon>
        <taxon>Muroidea</taxon>
        <taxon>Muridae</taxon>
        <taxon>Murinae</taxon>
        <taxon>Rattus</taxon>
    </lineage>
</organism>
<evidence type="ECO:0000313" key="3">
    <source>
        <dbReference type="EMBL" id="EDL91076.1"/>
    </source>
</evidence>
<dbReference type="PROSITE" id="PS50041">
    <property type="entry name" value="C_TYPE_LECTIN_2"/>
    <property type="match status" value="1"/>
</dbReference>